<proteinExistence type="predicted"/>
<dbReference type="SUPFAM" id="SSF57625">
    <property type="entry name" value="Invertebrate chitin-binding proteins"/>
    <property type="match status" value="1"/>
</dbReference>
<dbReference type="Pfam" id="PF01607">
    <property type="entry name" value="CBM_14"/>
    <property type="match status" value="1"/>
</dbReference>
<dbReference type="Proteomes" id="UP001519460">
    <property type="component" value="Unassembled WGS sequence"/>
</dbReference>
<evidence type="ECO:0000313" key="2">
    <source>
        <dbReference type="EMBL" id="KAK7505940.1"/>
    </source>
</evidence>
<name>A0ABD0M1Z3_9CAEN</name>
<organism evidence="2 3">
    <name type="scientific">Batillaria attramentaria</name>
    <dbReference type="NCBI Taxonomy" id="370345"/>
    <lineage>
        <taxon>Eukaryota</taxon>
        <taxon>Metazoa</taxon>
        <taxon>Spiralia</taxon>
        <taxon>Lophotrochozoa</taxon>
        <taxon>Mollusca</taxon>
        <taxon>Gastropoda</taxon>
        <taxon>Caenogastropoda</taxon>
        <taxon>Sorbeoconcha</taxon>
        <taxon>Cerithioidea</taxon>
        <taxon>Batillariidae</taxon>
        <taxon>Batillaria</taxon>
    </lineage>
</organism>
<protein>
    <recommendedName>
        <fullName evidence="1">Chitin-binding type-2 domain-containing protein</fullName>
    </recommendedName>
</protein>
<dbReference type="EMBL" id="JACVVK020000008">
    <property type="protein sequence ID" value="KAK7505940.1"/>
    <property type="molecule type" value="Genomic_DNA"/>
</dbReference>
<dbReference type="Gene3D" id="2.170.140.10">
    <property type="entry name" value="Chitin binding domain"/>
    <property type="match status" value="1"/>
</dbReference>
<dbReference type="InterPro" id="IPR002557">
    <property type="entry name" value="Chitin-bd_dom"/>
</dbReference>
<dbReference type="PROSITE" id="PS50940">
    <property type="entry name" value="CHIT_BIND_II"/>
    <property type="match status" value="1"/>
</dbReference>
<comment type="caution">
    <text evidence="2">The sequence shown here is derived from an EMBL/GenBank/DDBJ whole genome shotgun (WGS) entry which is preliminary data.</text>
</comment>
<dbReference type="InterPro" id="IPR036508">
    <property type="entry name" value="Chitin-bd_dom_sf"/>
</dbReference>
<evidence type="ECO:0000313" key="3">
    <source>
        <dbReference type="Proteomes" id="UP001519460"/>
    </source>
</evidence>
<reference evidence="2 3" key="1">
    <citation type="journal article" date="2023" name="Sci. Data">
        <title>Genome assembly of the Korean intertidal mud-creeper Batillaria attramentaria.</title>
        <authorList>
            <person name="Patra A.K."/>
            <person name="Ho P.T."/>
            <person name="Jun S."/>
            <person name="Lee S.J."/>
            <person name="Kim Y."/>
            <person name="Won Y.J."/>
        </authorList>
    </citation>
    <scope>NUCLEOTIDE SEQUENCE [LARGE SCALE GENOMIC DNA]</scope>
    <source>
        <strain evidence="2">Wonlab-2016</strain>
    </source>
</reference>
<sequence>MQYVYPDFNDCNRYYVCQNGQAVHMNCGVGEELDLRDFSCRTPSSGSNGQVRVTCGVLFTGLPGLQG</sequence>
<gene>
    <name evidence="2" type="ORF">BaRGS_00002662</name>
</gene>
<feature type="domain" description="Chitin-binding type-2" evidence="1">
    <location>
        <begin position="1"/>
        <end position="57"/>
    </location>
</feature>
<accession>A0ABD0M1Z3</accession>
<keyword evidence="3" id="KW-1185">Reference proteome</keyword>
<dbReference type="AlphaFoldDB" id="A0ABD0M1Z3"/>
<evidence type="ECO:0000259" key="1">
    <source>
        <dbReference type="PROSITE" id="PS50940"/>
    </source>
</evidence>